<reference evidence="2" key="2">
    <citation type="submission" date="2020-11" db="EMBL/GenBank/DDBJ databases">
        <authorList>
            <person name="McCartney M.A."/>
            <person name="Auch B."/>
            <person name="Kono T."/>
            <person name="Mallez S."/>
            <person name="Becker A."/>
            <person name="Gohl D.M."/>
            <person name="Silverstein K.A.T."/>
            <person name="Koren S."/>
            <person name="Bechman K.B."/>
            <person name="Herman A."/>
            <person name="Abrahante J.E."/>
            <person name="Garbe J."/>
        </authorList>
    </citation>
    <scope>NUCLEOTIDE SEQUENCE</scope>
    <source>
        <strain evidence="2">Duluth1</strain>
        <tissue evidence="2">Whole animal</tissue>
    </source>
</reference>
<dbReference type="Proteomes" id="UP000828390">
    <property type="component" value="Unassembled WGS sequence"/>
</dbReference>
<feature type="compositionally biased region" description="Basic residues" evidence="1">
    <location>
        <begin position="55"/>
        <end position="67"/>
    </location>
</feature>
<protein>
    <submittedName>
        <fullName evidence="2">Uncharacterized protein</fullName>
    </submittedName>
</protein>
<comment type="caution">
    <text evidence="2">The sequence shown here is derived from an EMBL/GenBank/DDBJ whole genome shotgun (WGS) entry which is preliminary data.</text>
</comment>
<name>A0A9D4R6X9_DREPO</name>
<feature type="compositionally biased region" description="Polar residues" evidence="1">
    <location>
        <begin position="82"/>
        <end position="102"/>
    </location>
</feature>
<accession>A0A9D4R6X9</accession>
<feature type="compositionally biased region" description="Basic and acidic residues" evidence="1">
    <location>
        <begin position="15"/>
        <end position="30"/>
    </location>
</feature>
<dbReference type="AlphaFoldDB" id="A0A9D4R6X9"/>
<keyword evidence="3" id="KW-1185">Reference proteome</keyword>
<sequence>MALSAAEKQRRYRQRRDEDKERRQAYLQKEKQKYIADKAVGKKKLIGDLSERGKRLQRKQSRKRQNLSRKQSIEMNAECLQTPASSTENHNVASTSTDTGSTCRKSLSKLKYKQTVELRYMQRQLDTAQKKAEMYRKRWERERSKKVSGSQQITPRSRTKKLLQNFSRSSKEVKKNLMFHNCLIDQIKRKYRQKTAHKKTVSEICCGSILRKYKLKTIAMKQFGPQQKQDRKRKGSLIHRLRKSIQDFYERDDVSRIVSGYKNTVTQQKYKQQKRLLLDSLENLHVRYMSETNIKISYTSFTRVRSFWVKQPKDSDRDTCLCKKCENVKMMAEVLKGRNRHP</sequence>
<reference evidence="2" key="1">
    <citation type="journal article" date="2019" name="bioRxiv">
        <title>The Genome of the Zebra Mussel, Dreissena polymorpha: A Resource for Invasive Species Research.</title>
        <authorList>
            <person name="McCartney M.A."/>
            <person name="Auch B."/>
            <person name="Kono T."/>
            <person name="Mallez S."/>
            <person name="Zhang Y."/>
            <person name="Obille A."/>
            <person name="Becker A."/>
            <person name="Abrahante J.E."/>
            <person name="Garbe J."/>
            <person name="Badalamenti J.P."/>
            <person name="Herman A."/>
            <person name="Mangelson H."/>
            <person name="Liachko I."/>
            <person name="Sullivan S."/>
            <person name="Sone E.D."/>
            <person name="Koren S."/>
            <person name="Silverstein K.A.T."/>
            <person name="Beckman K.B."/>
            <person name="Gohl D.M."/>
        </authorList>
    </citation>
    <scope>NUCLEOTIDE SEQUENCE</scope>
    <source>
        <strain evidence="2">Duluth1</strain>
        <tissue evidence="2">Whole animal</tissue>
    </source>
</reference>
<evidence type="ECO:0000256" key="1">
    <source>
        <dbReference type="SAM" id="MobiDB-lite"/>
    </source>
</evidence>
<organism evidence="2 3">
    <name type="scientific">Dreissena polymorpha</name>
    <name type="common">Zebra mussel</name>
    <name type="synonym">Mytilus polymorpha</name>
    <dbReference type="NCBI Taxonomy" id="45954"/>
    <lineage>
        <taxon>Eukaryota</taxon>
        <taxon>Metazoa</taxon>
        <taxon>Spiralia</taxon>
        <taxon>Lophotrochozoa</taxon>
        <taxon>Mollusca</taxon>
        <taxon>Bivalvia</taxon>
        <taxon>Autobranchia</taxon>
        <taxon>Heteroconchia</taxon>
        <taxon>Euheterodonta</taxon>
        <taxon>Imparidentia</taxon>
        <taxon>Neoheterodontei</taxon>
        <taxon>Myida</taxon>
        <taxon>Dreissenoidea</taxon>
        <taxon>Dreissenidae</taxon>
        <taxon>Dreissena</taxon>
    </lineage>
</organism>
<feature type="region of interest" description="Disordered" evidence="1">
    <location>
        <begin position="52"/>
        <end position="102"/>
    </location>
</feature>
<dbReference type="EMBL" id="JAIWYP010000003">
    <property type="protein sequence ID" value="KAH3857371.1"/>
    <property type="molecule type" value="Genomic_DNA"/>
</dbReference>
<proteinExistence type="predicted"/>
<feature type="region of interest" description="Disordered" evidence="1">
    <location>
        <begin position="1"/>
        <end position="30"/>
    </location>
</feature>
<gene>
    <name evidence="2" type="ORF">DPMN_099978</name>
</gene>
<evidence type="ECO:0000313" key="2">
    <source>
        <dbReference type="EMBL" id="KAH3857371.1"/>
    </source>
</evidence>
<evidence type="ECO:0000313" key="3">
    <source>
        <dbReference type="Proteomes" id="UP000828390"/>
    </source>
</evidence>